<feature type="region of interest" description="Disordered" evidence="1">
    <location>
        <begin position="34"/>
        <end position="56"/>
    </location>
</feature>
<dbReference type="Gene3D" id="3.40.50.150">
    <property type="entry name" value="Vaccinia Virus protein VP39"/>
    <property type="match status" value="1"/>
</dbReference>
<proteinExistence type="predicted"/>
<feature type="non-terminal residue" evidence="2">
    <location>
        <position position="1"/>
    </location>
</feature>
<evidence type="ECO:0000313" key="2">
    <source>
        <dbReference type="EMBL" id="RMI30023.1"/>
    </source>
</evidence>
<dbReference type="Proteomes" id="UP000282674">
    <property type="component" value="Unassembled WGS sequence"/>
</dbReference>
<accession>A0A3M2L0J8</accession>
<name>A0A3M2L0J8_9ACTN</name>
<gene>
    <name evidence="2" type="ORF">EBO15_43130</name>
</gene>
<dbReference type="InterPro" id="IPR029063">
    <property type="entry name" value="SAM-dependent_MTases_sf"/>
</dbReference>
<dbReference type="AlphaFoldDB" id="A0A3M2L0J8"/>
<dbReference type="EMBL" id="RFFG01000238">
    <property type="protein sequence ID" value="RMI30023.1"/>
    <property type="molecule type" value="Genomic_DNA"/>
</dbReference>
<organism evidence="2 3">
    <name type="scientific">Actinomadura harenae</name>
    <dbReference type="NCBI Taxonomy" id="2483351"/>
    <lineage>
        <taxon>Bacteria</taxon>
        <taxon>Bacillati</taxon>
        <taxon>Actinomycetota</taxon>
        <taxon>Actinomycetes</taxon>
        <taxon>Streptosporangiales</taxon>
        <taxon>Thermomonosporaceae</taxon>
        <taxon>Actinomadura</taxon>
    </lineage>
</organism>
<keyword evidence="3" id="KW-1185">Reference proteome</keyword>
<evidence type="ECO:0000256" key="1">
    <source>
        <dbReference type="SAM" id="MobiDB-lite"/>
    </source>
</evidence>
<dbReference type="SUPFAM" id="SSF53335">
    <property type="entry name" value="S-adenosyl-L-methionine-dependent methyltransferases"/>
    <property type="match status" value="1"/>
</dbReference>
<evidence type="ECO:0000313" key="3">
    <source>
        <dbReference type="Proteomes" id="UP000282674"/>
    </source>
</evidence>
<protein>
    <submittedName>
        <fullName evidence="2">Uncharacterized protein</fullName>
    </submittedName>
</protein>
<comment type="caution">
    <text evidence="2">The sequence shown here is derived from an EMBL/GenBank/DDBJ whole genome shotgun (WGS) entry which is preliminary data.</text>
</comment>
<sequence>TVDIDPDVTDRASACLAKAGYHDVKVVCADAEHPVEPGSRYDPATPPAPHGGDSPACSSRLTCWRAMSLSSHSFPEPAG</sequence>
<reference evidence="2 3" key="1">
    <citation type="submission" date="2018-10" db="EMBL/GenBank/DDBJ databases">
        <title>Isolation from soil.</title>
        <authorList>
            <person name="Hu J."/>
        </authorList>
    </citation>
    <scope>NUCLEOTIDE SEQUENCE [LARGE SCALE GENOMIC DNA]</scope>
    <source>
        <strain evidence="2 3">NEAU-Ht49</strain>
    </source>
</reference>